<dbReference type="Proteomes" id="UP000249239">
    <property type="component" value="Unassembled WGS sequence"/>
</dbReference>
<feature type="domain" description="Band 7" evidence="3">
    <location>
        <begin position="22"/>
        <end position="193"/>
    </location>
</feature>
<evidence type="ECO:0000259" key="3">
    <source>
        <dbReference type="Pfam" id="PF01145"/>
    </source>
</evidence>
<dbReference type="RefSeq" id="WP_111446764.1">
    <property type="nucleotide sequence ID" value="NZ_QKZK01000033.1"/>
</dbReference>
<gene>
    <name evidence="4" type="ORF">LX69_02954</name>
</gene>
<evidence type="ECO:0000256" key="1">
    <source>
        <dbReference type="ARBA" id="ARBA00004167"/>
    </source>
</evidence>
<evidence type="ECO:0000313" key="5">
    <source>
        <dbReference type="Proteomes" id="UP000249239"/>
    </source>
</evidence>
<keyword evidence="2" id="KW-0175">Coiled coil</keyword>
<evidence type="ECO:0000313" key="4">
    <source>
        <dbReference type="EMBL" id="PZX12229.1"/>
    </source>
</evidence>
<accession>A0A2W7PS27</accession>
<comment type="subcellular location">
    <subcellularLocation>
        <location evidence="1">Membrane</location>
        <topology evidence="1">Single-pass membrane protein</topology>
    </subcellularLocation>
</comment>
<reference evidence="4 5" key="1">
    <citation type="submission" date="2018-06" db="EMBL/GenBank/DDBJ databases">
        <title>Genomic Encyclopedia of Archaeal and Bacterial Type Strains, Phase II (KMG-II): from individual species to whole genera.</title>
        <authorList>
            <person name="Goeker M."/>
        </authorList>
    </citation>
    <scope>NUCLEOTIDE SEQUENCE [LARGE SCALE GENOMIC DNA]</scope>
    <source>
        <strain evidence="4 5">DSM 6779</strain>
    </source>
</reference>
<dbReference type="AlphaFoldDB" id="A0A2W7PS27"/>
<dbReference type="EMBL" id="QKZK01000033">
    <property type="protein sequence ID" value="PZX12229.1"/>
    <property type="molecule type" value="Genomic_DNA"/>
</dbReference>
<dbReference type="Pfam" id="PF01145">
    <property type="entry name" value="Band_7"/>
    <property type="match status" value="1"/>
</dbReference>
<dbReference type="Gene3D" id="3.30.479.30">
    <property type="entry name" value="Band 7 domain"/>
    <property type="match status" value="1"/>
</dbReference>
<evidence type="ECO:0000256" key="2">
    <source>
        <dbReference type="SAM" id="Coils"/>
    </source>
</evidence>
<dbReference type="InterPro" id="IPR001107">
    <property type="entry name" value="Band_7"/>
</dbReference>
<keyword evidence="5" id="KW-1185">Reference proteome</keyword>
<dbReference type="OrthoDB" id="3469168at2"/>
<sequence>MFGINFIKFDAMTYVMHHKHGQVIREGRGLSFYYYAPTSSITAIPLGSRDIQFIFSETTKDFQEVTIQGQITYKIENPKQLAESLDFTLDRKRRYKEDNFEKLNQRLNNEAQTSTSSFIQSITLKEALRSGKVISDKIGEGLRASNSTRILGVEVLSVDVLAVSPSPEMAKALETETREMLQKEADQAIYERRNFAVEQERRIKESELSTEIAVQEKRKQINEKQAQIKVNEAENDRKLREIKMSADIAIETEKTKLIEMQVENEMKQADARGYALEKTLKPYKELDWRTLMALNSGQVSALDNIGFAFRELAENSDKIGTLNITPDFLESVINQNDRARSPKKGA</sequence>
<feature type="coiled-coil region" evidence="2">
    <location>
        <begin position="214"/>
        <end position="241"/>
    </location>
</feature>
<dbReference type="GO" id="GO:0016020">
    <property type="term" value="C:membrane"/>
    <property type="evidence" value="ECO:0007669"/>
    <property type="project" value="UniProtKB-SubCell"/>
</dbReference>
<organism evidence="4 5">
    <name type="scientific">Breznakibacter xylanolyticus</name>
    <dbReference type="NCBI Taxonomy" id="990"/>
    <lineage>
        <taxon>Bacteria</taxon>
        <taxon>Pseudomonadati</taxon>
        <taxon>Bacteroidota</taxon>
        <taxon>Bacteroidia</taxon>
        <taxon>Marinilabiliales</taxon>
        <taxon>Marinilabiliaceae</taxon>
        <taxon>Breznakibacter</taxon>
    </lineage>
</organism>
<name>A0A2W7PS27_9BACT</name>
<comment type="caution">
    <text evidence="4">The sequence shown here is derived from an EMBL/GenBank/DDBJ whole genome shotgun (WGS) entry which is preliminary data.</text>
</comment>
<protein>
    <submittedName>
        <fullName evidence="4">SPFH domain/Band 7 family protein</fullName>
    </submittedName>
</protein>
<proteinExistence type="predicted"/>
<dbReference type="InterPro" id="IPR036013">
    <property type="entry name" value="Band_7/SPFH_dom_sf"/>
</dbReference>
<dbReference type="SUPFAM" id="SSF117892">
    <property type="entry name" value="Band 7/SPFH domain"/>
    <property type="match status" value="1"/>
</dbReference>